<dbReference type="GO" id="GO:0003677">
    <property type="term" value="F:DNA binding"/>
    <property type="evidence" value="ECO:0007669"/>
    <property type="project" value="InterPro"/>
</dbReference>
<evidence type="ECO:0008006" key="2">
    <source>
        <dbReference type="Google" id="ProtNLM"/>
    </source>
</evidence>
<dbReference type="EMBL" id="LAZR01000010">
    <property type="protein sequence ID" value="KKO08151.1"/>
    <property type="molecule type" value="Genomic_DNA"/>
</dbReference>
<dbReference type="InterPro" id="IPR018668">
    <property type="entry name" value="DNA-binding_VF530-like"/>
</dbReference>
<organism evidence="1">
    <name type="scientific">marine sediment metagenome</name>
    <dbReference type="NCBI Taxonomy" id="412755"/>
    <lineage>
        <taxon>unclassified sequences</taxon>
        <taxon>metagenomes</taxon>
        <taxon>ecological metagenomes</taxon>
    </lineage>
</organism>
<accession>A0A0F9VSQ5</accession>
<dbReference type="Pfam" id="PF09905">
    <property type="entry name" value="VF530"/>
    <property type="match status" value="1"/>
</dbReference>
<protein>
    <recommendedName>
        <fullName evidence="2">Transporter</fullName>
    </recommendedName>
</protein>
<gene>
    <name evidence="1" type="ORF">LCGC14_0048460</name>
</gene>
<dbReference type="Gene3D" id="1.10.720.30">
    <property type="entry name" value="SAP domain"/>
    <property type="match status" value="1"/>
</dbReference>
<proteinExistence type="predicted"/>
<dbReference type="InterPro" id="IPR036361">
    <property type="entry name" value="SAP_dom_sf"/>
</dbReference>
<evidence type="ECO:0000313" key="1">
    <source>
        <dbReference type="EMBL" id="KKO08151.1"/>
    </source>
</evidence>
<reference evidence="1" key="1">
    <citation type="journal article" date="2015" name="Nature">
        <title>Complex archaea that bridge the gap between prokaryotes and eukaryotes.</title>
        <authorList>
            <person name="Spang A."/>
            <person name="Saw J.H."/>
            <person name="Jorgensen S.L."/>
            <person name="Zaremba-Niedzwiedzka K."/>
            <person name="Martijn J."/>
            <person name="Lind A.E."/>
            <person name="van Eijk R."/>
            <person name="Schleper C."/>
            <person name="Guy L."/>
            <person name="Ettema T.J."/>
        </authorList>
    </citation>
    <scope>NUCLEOTIDE SEQUENCE</scope>
</reference>
<comment type="caution">
    <text evidence="1">The sequence shown here is derived from an EMBL/GenBank/DDBJ whole genome shotgun (WGS) entry which is preliminary data.</text>
</comment>
<name>A0A0F9VSQ5_9ZZZZ</name>
<dbReference type="AlphaFoldDB" id="A0A0F9VSQ5"/>
<sequence length="76" mass="8806">MPQEPSEIKHTDPLHGITLKAIVEALVERFGWEELSRRIPINCFISQPSVKSSLTFLRKTPWARTKVESLYIESLR</sequence>